<name>A0A2U8JGR4_9APHY</name>
<reference evidence="4" key="1">
    <citation type="submission" date="2017-06" db="EMBL/GenBank/DDBJ databases">
        <authorList>
            <person name="Kim H.J."/>
            <person name="Triplett B.A."/>
        </authorList>
    </citation>
    <scope>NUCLEOTIDE SEQUENCE</scope>
</reference>
<dbReference type="SFLD" id="SFLDS00019">
    <property type="entry name" value="Glutathione_Transferase_(cytos"/>
    <property type="match status" value="1"/>
</dbReference>
<keyword evidence="1" id="KW-0560">Oxidoreductase</keyword>
<dbReference type="GO" id="GO:0005737">
    <property type="term" value="C:cytoplasm"/>
    <property type="evidence" value="ECO:0007669"/>
    <property type="project" value="InterPro"/>
</dbReference>
<dbReference type="AlphaFoldDB" id="A0A2U8JGR4"/>
<accession>A0A2U8JGR4</accession>
<dbReference type="EMBL" id="MF327504">
    <property type="protein sequence ID" value="AWK67867.1"/>
    <property type="molecule type" value="Genomic_DNA"/>
</dbReference>
<proteinExistence type="predicted"/>
<dbReference type="GO" id="GO:0004364">
    <property type="term" value="F:glutathione transferase activity"/>
    <property type="evidence" value="ECO:0007669"/>
    <property type="project" value="InterPro"/>
</dbReference>
<dbReference type="SUPFAM" id="SSF52833">
    <property type="entry name" value="Thioredoxin-like"/>
    <property type="match status" value="1"/>
</dbReference>
<dbReference type="PANTHER" id="PTHR43968">
    <property type="match status" value="1"/>
</dbReference>
<dbReference type="SUPFAM" id="SSF47616">
    <property type="entry name" value="GST C-terminal domain-like"/>
    <property type="match status" value="1"/>
</dbReference>
<dbReference type="InterPro" id="IPR010987">
    <property type="entry name" value="Glutathione-S-Trfase_C-like"/>
</dbReference>
<dbReference type="SFLD" id="SFLDG00358">
    <property type="entry name" value="Main_(cytGST)"/>
    <property type="match status" value="1"/>
</dbReference>
<dbReference type="InterPro" id="IPR050983">
    <property type="entry name" value="GST_Omega/HSP26"/>
</dbReference>
<feature type="domain" description="GST N-terminal" evidence="2">
    <location>
        <begin position="27"/>
        <end position="105"/>
    </location>
</feature>
<dbReference type="Gene3D" id="1.20.1050.10">
    <property type="match status" value="1"/>
</dbReference>
<feature type="domain" description="GST C-terminal" evidence="3">
    <location>
        <begin position="111"/>
        <end position="235"/>
    </location>
</feature>
<evidence type="ECO:0000259" key="3">
    <source>
        <dbReference type="PROSITE" id="PS50405"/>
    </source>
</evidence>
<evidence type="ECO:0000256" key="1">
    <source>
        <dbReference type="ARBA" id="ARBA00023002"/>
    </source>
</evidence>
<dbReference type="InterPro" id="IPR004045">
    <property type="entry name" value="Glutathione_S-Trfase_N"/>
</dbReference>
<dbReference type="PANTHER" id="PTHR43968:SF6">
    <property type="entry name" value="GLUTATHIONE S-TRANSFERASE OMEGA"/>
    <property type="match status" value="1"/>
</dbReference>
<dbReference type="Pfam" id="PF13409">
    <property type="entry name" value="GST_N_2"/>
    <property type="match status" value="1"/>
</dbReference>
<dbReference type="InterPro" id="IPR040079">
    <property type="entry name" value="Glutathione_S-Trfase"/>
</dbReference>
<dbReference type="PROSITE" id="PS50404">
    <property type="entry name" value="GST_NTER"/>
    <property type="match status" value="1"/>
</dbReference>
<organism evidence="4">
    <name type="scientific">Sparassis latifolia</name>
    <dbReference type="NCBI Taxonomy" id="1202976"/>
    <lineage>
        <taxon>Eukaryota</taxon>
        <taxon>Fungi</taxon>
        <taxon>Dikarya</taxon>
        <taxon>Basidiomycota</taxon>
        <taxon>Agaricomycotina</taxon>
        <taxon>Agaricomycetes</taxon>
        <taxon>Polyporales</taxon>
        <taxon>Sparassidaceae</taxon>
        <taxon>Sparassis</taxon>
    </lineage>
</organism>
<dbReference type="GO" id="GO:0045174">
    <property type="term" value="F:glutathione dehydrogenase (ascorbate) activity"/>
    <property type="evidence" value="ECO:0007669"/>
    <property type="project" value="UniProtKB-ARBA"/>
</dbReference>
<evidence type="ECO:0000259" key="2">
    <source>
        <dbReference type="PROSITE" id="PS50404"/>
    </source>
</evidence>
<dbReference type="InterPro" id="IPR036249">
    <property type="entry name" value="Thioredoxin-like_sf"/>
</dbReference>
<dbReference type="Pfam" id="PF13410">
    <property type="entry name" value="GST_C_2"/>
    <property type="match status" value="1"/>
</dbReference>
<dbReference type="InterPro" id="IPR005442">
    <property type="entry name" value="GST_omega"/>
</dbReference>
<dbReference type="InterPro" id="IPR036282">
    <property type="entry name" value="Glutathione-S-Trfase_C_sf"/>
</dbReference>
<evidence type="ECO:0000313" key="4">
    <source>
        <dbReference type="EMBL" id="AWK67867.1"/>
    </source>
</evidence>
<keyword evidence="4" id="KW-0808">Transferase</keyword>
<dbReference type="PRINTS" id="PR01625">
    <property type="entry name" value="GSTRNSFRASEO"/>
</dbReference>
<protein>
    <submittedName>
        <fullName evidence="4">Glutathione transferase-like protein</fullName>
    </submittedName>
</protein>
<dbReference type="PROSITE" id="PS50405">
    <property type="entry name" value="GST_CTER"/>
    <property type="match status" value="1"/>
</dbReference>
<sequence>MSIPDERFFPYATGLAAQTVEKHQQPQDLIFYAGWFCPFVHRSWIALEEKGIPYQYKEVNPYKKENHFLEINPKGLVPAVEYKGKALYESLIICEFLEDAYPSYTPLLPSDPFERALVRLWVDFISKSVVPAFYRVIQAQDAEKQKAGLDEFNRVLRTLSEQVKGPYFLGDQFSLVDVALAPWVARDYVLQEHRGYTREAAGAGWKEYAERLENRESVLKTQSDKEHYEEIYDRFLRNEAQCEVAKATRSGSGLP</sequence>
<dbReference type="CDD" id="cd00570">
    <property type="entry name" value="GST_N_family"/>
    <property type="match status" value="1"/>
</dbReference>
<dbReference type="Gene3D" id="3.40.30.10">
    <property type="entry name" value="Glutaredoxin"/>
    <property type="match status" value="1"/>
</dbReference>